<dbReference type="EMBL" id="WTYA01000003">
    <property type="protein sequence ID" value="MXP28355.1"/>
    <property type="molecule type" value="Genomic_DNA"/>
</dbReference>
<evidence type="ECO:0000313" key="2">
    <source>
        <dbReference type="EMBL" id="MXP28355.1"/>
    </source>
</evidence>
<name>A0A845AHQ5_9SPHN</name>
<dbReference type="Pfam" id="PF18185">
    <property type="entry name" value="STALD"/>
    <property type="match status" value="1"/>
</dbReference>
<dbReference type="OrthoDB" id="7357874at2"/>
<keyword evidence="3" id="KW-1185">Reference proteome</keyword>
<protein>
    <submittedName>
        <fullName evidence="2">SIR2 family protein</fullName>
    </submittedName>
</protein>
<dbReference type="RefSeq" id="WP_160752639.1">
    <property type="nucleotide sequence ID" value="NZ_WTYA01000003.1"/>
</dbReference>
<dbReference type="Pfam" id="PF13289">
    <property type="entry name" value="SIR2_2"/>
    <property type="match status" value="1"/>
</dbReference>
<dbReference type="InterPro" id="IPR029035">
    <property type="entry name" value="DHS-like_NAD/FAD-binding_dom"/>
</dbReference>
<organism evidence="2 3">
    <name type="scientific">Qipengyuania algicida</name>
    <dbReference type="NCBI Taxonomy" id="1836209"/>
    <lineage>
        <taxon>Bacteria</taxon>
        <taxon>Pseudomonadati</taxon>
        <taxon>Pseudomonadota</taxon>
        <taxon>Alphaproteobacteria</taxon>
        <taxon>Sphingomonadales</taxon>
        <taxon>Erythrobacteraceae</taxon>
        <taxon>Qipengyuania</taxon>
    </lineage>
</organism>
<reference evidence="2 3" key="1">
    <citation type="submission" date="2019-12" db="EMBL/GenBank/DDBJ databases">
        <title>Genomic-based taxomic classification of the family Erythrobacteraceae.</title>
        <authorList>
            <person name="Xu L."/>
        </authorList>
    </citation>
    <scope>NUCLEOTIDE SEQUENCE [LARGE SCALE GENOMIC DNA]</scope>
    <source>
        <strain evidence="2 3">KEMB 9005-328</strain>
    </source>
</reference>
<comment type="caution">
    <text evidence="2">The sequence shown here is derived from an EMBL/GenBank/DDBJ whole genome shotgun (WGS) entry which is preliminary data.</text>
</comment>
<sequence length="484" mass="52233">MVVAATTRRFLKDYPEALIGGGGAVFVGAGVSMGAGYPSWASLLTEVGEELGVKPGELHDLAALAQWSIQENGSSTQVRNVIKEQIGVEHPVPATLEIIARLPVKFIWTTNYDKLVERAFGGINRPIDTVSGTADLALRATPGATRLFKMHGSVERLDDVVISTDDYELYRSKRGAFLPLLQAHLSSMSMLFLGISFTDPNIRHVLSLIRESFTSAPPEHFAIVRPPQREDFKTDTEFEARTTQHKLWSRDLKRYGLVVVEIGDYAEVPELLRQVERRVAARRVWVSGSWPPEAGGEIARVYNVAQAIGQLVGDSGRDLVSGAGLVVGSASIAGFLDALRSCGGWDLERRLIARPFPQPRPGEAPDRAQWAALRAELARVAGVVIFVGGIKIDPATGSPVIAGGVLDEFEVAKAAECFVIPIGSTGGAAAQISDSLIGSDVDASGHSAMRPTDDELRELARADISVEEIVKLITEVLTRIDKRA</sequence>
<dbReference type="Proteomes" id="UP000439780">
    <property type="component" value="Unassembled WGS sequence"/>
</dbReference>
<feature type="domain" description="NAD(+) hydrolase ThsA Sir2/TIR-associating SLOG" evidence="1">
    <location>
        <begin position="267"/>
        <end position="479"/>
    </location>
</feature>
<gene>
    <name evidence="2" type="ORF">GRI58_05905</name>
</gene>
<proteinExistence type="predicted"/>
<dbReference type="InterPro" id="IPR041486">
    <property type="entry name" value="ThsA_STALD"/>
</dbReference>
<dbReference type="SUPFAM" id="SSF52467">
    <property type="entry name" value="DHS-like NAD/FAD-binding domain"/>
    <property type="match status" value="1"/>
</dbReference>
<evidence type="ECO:0000259" key="1">
    <source>
        <dbReference type="Pfam" id="PF18185"/>
    </source>
</evidence>
<evidence type="ECO:0000313" key="3">
    <source>
        <dbReference type="Proteomes" id="UP000439780"/>
    </source>
</evidence>
<accession>A0A845AHQ5</accession>
<dbReference type="AlphaFoldDB" id="A0A845AHQ5"/>